<dbReference type="Proteomes" id="UP000298030">
    <property type="component" value="Unassembled WGS sequence"/>
</dbReference>
<feature type="domain" description="DUF6533" evidence="2">
    <location>
        <begin position="23"/>
        <end position="66"/>
    </location>
</feature>
<keyword evidence="4" id="KW-1185">Reference proteome</keyword>
<feature type="transmembrane region" description="Helical" evidence="1">
    <location>
        <begin position="167"/>
        <end position="193"/>
    </location>
</feature>
<gene>
    <name evidence="3" type="ORF">FA13DRAFT_1725723</name>
</gene>
<evidence type="ECO:0000313" key="4">
    <source>
        <dbReference type="Proteomes" id="UP000298030"/>
    </source>
</evidence>
<feature type="transmembrane region" description="Helical" evidence="1">
    <location>
        <begin position="91"/>
        <end position="112"/>
    </location>
</feature>
<evidence type="ECO:0000313" key="3">
    <source>
        <dbReference type="EMBL" id="TEB38093.1"/>
    </source>
</evidence>
<evidence type="ECO:0000259" key="2">
    <source>
        <dbReference type="Pfam" id="PF20151"/>
    </source>
</evidence>
<sequence>MVDYEHSVKQTIDGYAATMLTNYLGISSWTLVIADFLHTFPDEVRLMWPTPLSFPKVLFFALRYYYVLIHGVWSTIYGLPRGFSPEECRTTFVRIGVSSITVMIASEGILFIRVYAFSGRNKKMLVYLIFQFIAIHAPTFALLGKFLSTVKFVQLPVDNVVCMPAEAQSILLSAVFVLLLGSILIIMFIMVYLALRKHRDLNSTLLTIFYRDGVFYFVILSVLAIGNIVVNIRAPDNGLKFLLVQTEVDAHAILSTRMLLHLRSWADREKRLATDFGGQGYAGGGGGGTVADAFDYSTAHGDGTRAAGGGRWRELSIIKFGKNPRVPMESTYHEASTVKSWNPPSAWG</sequence>
<feature type="transmembrane region" description="Helical" evidence="1">
    <location>
        <begin position="124"/>
        <end position="147"/>
    </location>
</feature>
<dbReference type="InterPro" id="IPR045340">
    <property type="entry name" value="DUF6533"/>
</dbReference>
<keyword evidence="1" id="KW-0472">Membrane</keyword>
<dbReference type="Pfam" id="PF20151">
    <property type="entry name" value="DUF6533"/>
    <property type="match status" value="1"/>
</dbReference>
<dbReference type="AlphaFoldDB" id="A0A4Y7TVA9"/>
<feature type="transmembrane region" description="Helical" evidence="1">
    <location>
        <begin position="214"/>
        <end position="232"/>
    </location>
</feature>
<dbReference type="EMBL" id="QPFP01000003">
    <property type="protein sequence ID" value="TEB38093.1"/>
    <property type="molecule type" value="Genomic_DNA"/>
</dbReference>
<dbReference type="OrthoDB" id="2958007at2759"/>
<reference evidence="3 4" key="1">
    <citation type="journal article" date="2019" name="Nat. Ecol. Evol.">
        <title>Megaphylogeny resolves global patterns of mushroom evolution.</title>
        <authorList>
            <person name="Varga T."/>
            <person name="Krizsan K."/>
            <person name="Foldi C."/>
            <person name="Dima B."/>
            <person name="Sanchez-Garcia M."/>
            <person name="Sanchez-Ramirez S."/>
            <person name="Szollosi G.J."/>
            <person name="Szarkandi J.G."/>
            <person name="Papp V."/>
            <person name="Albert L."/>
            <person name="Andreopoulos W."/>
            <person name="Angelini C."/>
            <person name="Antonin V."/>
            <person name="Barry K.W."/>
            <person name="Bougher N.L."/>
            <person name="Buchanan P."/>
            <person name="Buyck B."/>
            <person name="Bense V."/>
            <person name="Catcheside P."/>
            <person name="Chovatia M."/>
            <person name="Cooper J."/>
            <person name="Damon W."/>
            <person name="Desjardin D."/>
            <person name="Finy P."/>
            <person name="Geml J."/>
            <person name="Haridas S."/>
            <person name="Hughes K."/>
            <person name="Justo A."/>
            <person name="Karasinski D."/>
            <person name="Kautmanova I."/>
            <person name="Kiss B."/>
            <person name="Kocsube S."/>
            <person name="Kotiranta H."/>
            <person name="LaButti K.M."/>
            <person name="Lechner B.E."/>
            <person name="Liimatainen K."/>
            <person name="Lipzen A."/>
            <person name="Lukacs Z."/>
            <person name="Mihaltcheva S."/>
            <person name="Morgado L.N."/>
            <person name="Niskanen T."/>
            <person name="Noordeloos M.E."/>
            <person name="Ohm R.A."/>
            <person name="Ortiz-Santana B."/>
            <person name="Ovrebo C."/>
            <person name="Racz N."/>
            <person name="Riley R."/>
            <person name="Savchenko A."/>
            <person name="Shiryaev A."/>
            <person name="Soop K."/>
            <person name="Spirin V."/>
            <person name="Szebenyi C."/>
            <person name="Tomsovsky M."/>
            <person name="Tulloss R.E."/>
            <person name="Uehling J."/>
            <person name="Grigoriev I.V."/>
            <person name="Vagvolgyi C."/>
            <person name="Papp T."/>
            <person name="Martin F.M."/>
            <person name="Miettinen O."/>
            <person name="Hibbett D.S."/>
            <person name="Nagy L.G."/>
        </authorList>
    </citation>
    <scope>NUCLEOTIDE SEQUENCE [LARGE SCALE GENOMIC DNA]</scope>
    <source>
        <strain evidence="3 4">FP101781</strain>
    </source>
</reference>
<keyword evidence="1" id="KW-0812">Transmembrane</keyword>
<feature type="transmembrane region" description="Helical" evidence="1">
    <location>
        <begin position="57"/>
        <end position="79"/>
    </location>
</feature>
<accession>A0A4Y7TVA9</accession>
<keyword evidence="1" id="KW-1133">Transmembrane helix</keyword>
<evidence type="ECO:0000256" key="1">
    <source>
        <dbReference type="SAM" id="Phobius"/>
    </source>
</evidence>
<comment type="caution">
    <text evidence="3">The sequence shown here is derived from an EMBL/GenBank/DDBJ whole genome shotgun (WGS) entry which is preliminary data.</text>
</comment>
<proteinExistence type="predicted"/>
<name>A0A4Y7TVA9_COPMI</name>
<feature type="transmembrane region" description="Helical" evidence="1">
    <location>
        <begin position="20"/>
        <end position="37"/>
    </location>
</feature>
<organism evidence="3 4">
    <name type="scientific">Coprinellus micaceus</name>
    <name type="common">Glistening ink-cap mushroom</name>
    <name type="synonym">Coprinus micaceus</name>
    <dbReference type="NCBI Taxonomy" id="71717"/>
    <lineage>
        <taxon>Eukaryota</taxon>
        <taxon>Fungi</taxon>
        <taxon>Dikarya</taxon>
        <taxon>Basidiomycota</taxon>
        <taxon>Agaricomycotina</taxon>
        <taxon>Agaricomycetes</taxon>
        <taxon>Agaricomycetidae</taxon>
        <taxon>Agaricales</taxon>
        <taxon>Agaricineae</taxon>
        <taxon>Psathyrellaceae</taxon>
        <taxon>Coprinellus</taxon>
    </lineage>
</organism>
<protein>
    <recommendedName>
        <fullName evidence="2">DUF6533 domain-containing protein</fullName>
    </recommendedName>
</protein>